<evidence type="ECO:0000313" key="1">
    <source>
        <dbReference type="EMBL" id="MCV9386739.1"/>
    </source>
</evidence>
<comment type="caution">
    <text evidence="1">The sequence shown here is derived from an EMBL/GenBank/DDBJ whole genome shotgun (WGS) entry which is preliminary data.</text>
</comment>
<protein>
    <recommendedName>
        <fullName evidence="3">PQQ-like domain-containing protein</fullName>
    </recommendedName>
</protein>
<proteinExistence type="predicted"/>
<dbReference type="InterPro" id="IPR015943">
    <property type="entry name" value="WD40/YVTN_repeat-like_dom_sf"/>
</dbReference>
<dbReference type="InterPro" id="IPR036322">
    <property type="entry name" value="WD40_repeat_dom_sf"/>
</dbReference>
<name>A0ABT3CT93_9BACT</name>
<dbReference type="Gene3D" id="2.130.10.10">
    <property type="entry name" value="YVTN repeat-like/Quinoprotein amine dehydrogenase"/>
    <property type="match status" value="1"/>
</dbReference>
<dbReference type="InterPro" id="IPR001680">
    <property type="entry name" value="WD40_rpt"/>
</dbReference>
<dbReference type="RefSeq" id="WP_264137571.1">
    <property type="nucleotide sequence ID" value="NZ_JAOYOD010000001.1"/>
</dbReference>
<dbReference type="SUPFAM" id="SSF50978">
    <property type="entry name" value="WD40 repeat-like"/>
    <property type="match status" value="1"/>
</dbReference>
<dbReference type="SMART" id="SM00320">
    <property type="entry name" value="WD40"/>
    <property type="match status" value="3"/>
</dbReference>
<evidence type="ECO:0000313" key="2">
    <source>
        <dbReference type="Proteomes" id="UP001300692"/>
    </source>
</evidence>
<keyword evidence="2" id="KW-1185">Reference proteome</keyword>
<evidence type="ECO:0008006" key="3">
    <source>
        <dbReference type="Google" id="ProtNLM"/>
    </source>
</evidence>
<dbReference type="EMBL" id="JAOYOD010000001">
    <property type="protein sequence ID" value="MCV9386739.1"/>
    <property type="molecule type" value="Genomic_DNA"/>
</dbReference>
<accession>A0ABT3CT93</accession>
<sequence>MNRLLMIPILCFLSYYAYSQELISKNGDQARDFALSRDLSHIAIAYQDRIDWIDLSNKKVKSSISNLSGINKVVFSIDQSAFYVASDDGVYLVDIDAETNKLLIPFNEKITALRVADFGVLAIGSQSGKVAFYDIESGENIHEQSLSDIVTAVSYDGLDQSFFISDLSGVVYKIVPLEGKLIWKHQISGACFDLDDNWDYNRLILAGEAGAFVLKNAQSKPLEYELEPKLKWVTSISAGNKQAFAVGFSSGVFRVYSGFGYYQSSIKESITNIELIEYEDASLSVLVQTLSGKLIMVSAKDMKLKT</sequence>
<dbReference type="Proteomes" id="UP001300692">
    <property type="component" value="Unassembled WGS sequence"/>
</dbReference>
<organism evidence="1 2">
    <name type="scientific">Reichenbachiella ulvae</name>
    <dbReference type="NCBI Taxonomy" id="2980104"/>
    <lineage>
        <taxon>Bacteria</taxon>
        <taxon>Pseudomonadati</taxon>
        <taxon>Bacteroidota</taxon>
        <taxon>Cytophagia</taxon>
        <taxon>Cytophagales</taxon>
        <taxon>Reichenbachiellaceae</taxon>
        <taxon>Reichenbachiella</taxon>
    </lineage>
</organism>
<reference evidence="1 2" key="1">
    <citation type="submission" date="2022-10" db="EMBL/GenBank/DDBJ databases">
        <title>Comparative genomics and taxonomic characterization of three novel marine species of genus Reichenbachiella exhibiting antioxidant and polysaccharide degradation activities.</title>
        <authorList>
            <person name="Muhammad N."/>
            <person name="Lee Y.-J."/>
            <person name="Ko J."/>
            <person name="Kim S.-G."/>
        </authorList>
    </citation>
    <scope>NUCLEOTIDE SEQUENCE [LARGE SCALE GENOMIC DNA]</scope>
    <source>
        <strain evidence="1 2">ABR2-5</strain>
    </source>
</reference>
<gene>
    <name evidence="1" type="ORF">N7U62_08700</name>
</gene>